<dbReference type="Proteomes" id="UP001501005">
    <property type="component" value="Unassembled WGS sequence"/>
</dbReference>
<keyword evidence="3" id="KW-1185">Reference proteome</keyword>
<gene>
    <name evidence="2" type="ORF">GCM10009549_28210</name>
</gene>
<evidence type="ECO:0000313" key="2">
    <source>
        <dbReference type="EMBL" id="GAA0914095.1"/>
    </source>
</evidence>
<dbReference type="RefSeq" id="WP_067397549.1">
    <property type="nucleotide sequence ID" value="NZ_BAAAHG010000019.1"/>
</dbReference>
<evidence type="ECO:0008006" key="4">
    <source>
        <dbReference type="Google" id="ProtNLM"/>
    </source>
</evidence>
<protein>
    <recommendedName>
        <fullName evidence="4">Type II toxin-antitoxin system prevent-host-death family antitoxin</fullName>
    </recommendedName>
</protein>
<accession>A0ABN1NR19</accession>
<name>A0ABN1NR19_9ACTN</name>
<comment type="caution">
    <text evidence="2">The sequence shown here is derived from an EMBL/GenBank/DDBJ whole genome shotgun (WGS) entry which is preliminary data.</text>
</comment>
<reference evidence="2 3" key="1">
    <citation type="journal article" date="2019" name="Int. J. Syst. Evol. Microbiol.">
        <title>The Global Catalogue of Microorganisms (GCM) 10K type strain sequencing project: providing services to taxonomists for standard genome sequencing and annotation.</title>
        <authorList>
            <consortium name="The Broad Institute Genomics Platform"/>
            <consortium name="The Broad Institute Genome Sequencing Center for Infectious Disease"/>
            <person name="Wu L."/>
            <person name="Ma J."/>
        </authorList>
    </citation>
    <scope>NUCLEOTIDE SEQUENCE [LARGE SCALE GENOMIC DNA]</scope>
    <source>
        <strain evidence="2 3">JCM 10673</strain>
    </source>
</reference>
<sequence length="69" mass="7712">MRPKSAREKLSEAFERFGEDGRLRVLKGDPFGTLTESTDPPPDFDPEGARSKLHEKLAEANARSRGEIL</sequence>
<feature type="region of interest" description="Disordered" evidence="1">
    <location>
        <begin position="25"/>
        <end position="49"/>
    </location>
</feature>
<evidence type="ECO:0000256" key="1">
    <source>
        <dbReference type="SAM" id="MobiDB-lite"/>
    </source>
</evidence>
<dbReference type="EMBL" id="BAAAHG010000019">
    <property type="protein sequence ID" value="GAA0914095.1"/>
    <property type="molecule type" value="Genomic_DNA"/>
</dbReference>
<evidence type="ECO:0000313" key="3">
    <source>
        <dbReference type="Proteomes" id="UP001501005"/>
    </source>
</evidence>
<organism evidence="2 3">
    <name type="scientific">Streptomyces thermoalcalitolerans</name>
    <dbReference type="NCBI Taxonomy" id="65605"/>
    <lineage>
        <taxon>Bacteria</taxon>
        <taxon>Bacillati</taxon>
        <taxon>Actinomycetota</taxon>
        <taxon>Actinomycetes</taxon>
        <taxon>Kitasatosporales</taxon>
        <taxon>Streptomycetaceae</taxon>
        <taxon>Streptomyces</taxon>
    </lineage>
</organism>
<proteinExistence type="predicted"/>